<reference evidence="1 2" key="1">
    <citation type="submission" date="2021-01" db="EMBL/GenBank/DDBJ databases">
        <title>Whole genome shotgun sequence of Planobispora siamensis NBRC 107568.</title>
        <authorList>
            <person name="Komaki H."/>
            <person name="Tamura T."/>
        </authorList>
    </citation>
    <scope>NUCLEOTIDE SEQUENCE [LARGE SCALE GENOMIC DNA]</scope>
    <source>
        <strain evidence="1 2">NBRC 107568</strain>
    </source>
</reference>
<sequence length="299" mass="31828">MSSLPCPVPYCDRLMPAHLHVCGACEARLIRDLAAAPDLADELDVTLTRQARTGASGARADADELDLHTGLAVRRAPLPWVEAAAEARDILKSALVGWWRELEGDGIGPYCGACEHPSCEWVHLGRTPDDSIAGIAAWLARHVARLVAHPAAEEAVDELAVAVATARHAIDRAADRIYAGPCDACGLDLYARPGAATVACACVDATGRRRVYDVAARRGWMLDQVSEMIGNASWVASVSTALGYVVSPSTVRTWGGRGRLTIRGHSAPLNAGADPHPLYRVGDVIERVRQHAATKEKAS</sequence>
<dbReference type="EMBL" id="BOOJ01000023">
    <property type="protein sequence ID" value="GIH91965.1"/>
    <property type="molecule type" value="Genomic_DNA"/>
</dbReference>
<comment type="caution">
    <text evidence="1">The sequence shown here is derived from an EMBL/GenBank/DDBJ whole genome shotgun (WGS) entry which is preliminary data.</text>
</comment>
<name>A0A8J3SF76_9ACTN</name>
<gene>
    <name evidence="1" type="ORF">Psi01_25950</name>
</gene>
<keyword evidence="2" id="KW-1185">Reference proteome</keyword>
<dbReference type="AlphaFoldDB" id="A0A8J3SF76"/>
<protein>
    <submittedName>
        <fullName evidence="1">Uncharacterized protein</fullName>
    </submittedName>
</protein>
<accession>A0A8J3SF76</accession>
<dbReference type="RefSeq" id="WP_204064212.1">
    <property type="nucleotide sequence ID" value="NZ_BOOJ01000023.1"/>
</dbReference>
<dbReference type="Proteomes" id="UP000619788">
    <property type="component" value="Unassembled WGS sequence"/>
</dbReference>
<proteinExistence type="predicted"/>
<evidence type="ECO:0000313" key="2">
    <source>
        <dbReference type="Proteomes" id="UP000619788"/>
    </source>
</evidence>
<organism evidence="1 2">
    <name type="scientific">Planobispora siamensis</name>
    <dbReference type="NCBI Taxonomy" id="936338"/>
    <lineage>
        <taxon>Bacteria</taxon>
        <taxon>Bacillati</taxon>
        <taxon>Actinomycetota</taxon>
        <taxon>Actinomycetes</taxon>
        <taxon>Streptosporangiales</taxon>
        <taxon>Streptosporangiaceae</taxon>
        <taxon>Planobispora</taxon>
    </lineage>
</organism>
<evidence type="ECO:0000313" key="1">
    <source>
        <dbReference type="EMBL" id="GIH91965.1"/>
    </source>
</evidence>